<comment type="caution">
    <text evidence="1">The sequence shown here is derived from an EMBL/GenBank/DDBJ whole genome shotgun (WGS) entry which is preliminary data.</text>
</comment>
<accession>A0ACC0AKS0</accession>
<organism evidence="1 2">
    <name type="scientific">Catharanthus roseus</name>
    <name type="common">Madagascar periwinkle</name>
    <name type="synonym">Vinca rosea</name>
    <dbReference type="NCBI Taxonomy" id="4058"/>
    <lineage>
        <taxon>Eukaryota</taxon>
        <taxon>Viridiplantae</taxon>
        <taxon>Streptophyta</taxon>
        <taxon>Embryophyta</taxon>
        <taxon>Tracheophyta</taxon>
        <taxon>Spermatophyta</taxon>
        <taxon>Magnoliopsida</taxon>
        <taxon>eudicotyledons</taxon>
        <taxon>Gunneridae</taxon>
        <taxon>Pentapetalae</taxon>
        <taxon>asterids</taxon>
        <taxon>lamiids</taxon>
        <taxon>Gentianales</taxon>
        <taxon>Apocynaceae</taxon>
        <taxon>Rauvolfioideae</taxon>
        <taxon>Vinceae</taxon>
        <taxon>Catharanthinae</taxon>
        <taxon>Catharanthus</taxon>
    </lineage>
</organism>
<sequence length="212" mass="23512">MASSSSCGCIFRKSIPWIAILAMFSAFSGYGFFFSVTVTSFILTFSTIFFTFSKVQNSVVLNQQEQESLTSLVISKQEEEKEEPKKTVDEVKIRSEDLYSESESNDHYYYSSSSSEEDSSDIDLLGQSPEEECSDDSDSISDEESLIEIALPTGHYVGGCLEKDSKKPPPPPPVPSSIMSAEFNDMMNEEDNLIEIDLSIGSIKCSTFQIQA</sequence>
<gene>
    <name evidence="1" type="ORF">M9H77_19940</name>
</gene>
<protein>
    <submittedName>
        <fullName evidence="1">Uncharacterized protein</fullName>
    </submittedName>
</protein>
<keyword evidence="2" id="KW-1185">Reference proteome</keyword>
<proteinExistence type="predicted"/>
<name>A0ACC0AKS0_CATRO</name>
<evidence type="ECO:0000313" key="2">
    <source>
        <dbReference type="Proteomes" id="UP001060085"/>
    </source>
</evidence>
<evidence type="ECO:0000313" key="1">
    <source>
        <dbReference type="EMBL" id="KAI5660617.1"/>
    </source>
</evidence>
<dbReference type="EMBL" id="CM044705">
    <property type="protein sequence ID" value="KAI5660617.1"/>
    <property type="molecule type" value="Genomic_DNA"/>
</dbReference>
<dbReference type="Proteomes" id="UP001060085">
    <property type="component" value="Linkage Group LG05"/>
</dbReference>
<reference evidence="2" key="1">
    <citation type="journal article" date="2023" name="Nat. Plants">
        <title>Single-cell RNA sequencing provides a high-resolution roadmap for understanding the multicellular compartmentation of specialized metabolism.</title>
        <authorList>
            <person name="Sun S."/>
            <person name="Shen X."/>
            <person name="Li Y."/>
            <person name="Li Y."/>
            <person name="Wang S."/>
            <person name="Li R."/>
            <person name="Zhang H."/>
            <person name="Shen G."/>
            <person name="Guo B."/>
            <person name="Wei J."/>
            <person name="Xu J."/>
            <person name="St-Pierre B."/>
            <person name="Chen S."/>
            <person name="Sun C."/>
        </authorList>
    </citation>
    <scope>NUCLEOTIDE SEQUENCE [LARGE SCALE GENOMIC DNA]</scope>
</reference>